<dbReference type="OrthoDB" id="7359894at2"/>
<evidence type="ECO:0000256" key="2">
    <source>
        <dbReference type="ARBA" id="ARBA00022475"/>
    </source>
</evidence>
<evidence type="ECO:0000256" key="5">
    <source>
        <dbReference type="ARBA" id="ARBA00023136"/>
    </source>
</evidence>
<dbReference type="NCBIfam" id="NF007973">
    <property type="entry name" value="PRK10697.1"/>
    <property type="match status" value="1"/>
</dbReference>
<protein>
    <submittedName>
        <fullName evidence="8">Phage shock protein C</fullName>
    </submittedName>
</protein>
<keyword evidence="2" id="KW-1003">Cell membrane</keyword>
<dbReference type="GeneID" id="78380337"/>
<evidence type="ECO:0000256" key="6">
    <source>
        <dbReference type="SAM" id="Phobius"/>
    </source>
</evidence>
<dbReference type="PANTHER" id="PTHR33885">
    <property type="entry name" value="PHAGE SHOCK PROTEIN C"/>
    <property type="match status" value="1"/>
</dbReference>
<feature type="transmembrane region" description="Helical" evidence="6">
    <location>
        <begin position="45"/>
        <end position="64"/>
    </location>
</feature>
<proteinExistence type="predicted"/>
<reference evidence="8 9" key="1">
    <citation type="submission" date="2014-05" db="EMBL/GenBank/DDBJ databases">
        <title>ATOL: Assembling a taxonomically balanced genome-scale reconstruction of the evolutionary history of the Enterobacteriaceae.</title>
        <authorList>
            <person name="Plunkett G.III."/>
            <person name="Neeno-Eckwall E.C."/>
            <person name="Glasner J.D."/>
            <person name="Perna N.T."/>
        </authorList>
    </citation>
    <scope>NUCLEOTIDE SEQUENCE [LARGE SCALE GENOMIC DNA]</scope>
    <source>
        <strain evidence="8 9">ATCC 33852</strain>
    </source>
</reference>
<feature type="domain" description="Phage shock protein PspC N-terminal" evidence="7">
    <location>
        <begin position="8"/>
        <end position="66"/>
    </location>
</feature>
<dbReference type="Pfam" id="PF04024">
    <property type="entry name" value="PspC"/>
    <property type="match status" value="1"/>
</dbReference>
<accession>A0A085GAD2</accession>
<evidence type="ECO:0000259" key="7">
    <source>
        <dbReference type="Pfam" id="PF04024"/>
    </source>
</evidence>
<organism evidence="8 9">
    <name type="scientific">Ewingella americana (strain ATCC 33852 / DSM 4580 / CCUG 14506 / JCM 5911 / LMG 7869 / NCTC 12157 / CDC 1468-78)</name>
    <dbReference type="NCBI Taxonomy" id="910964"/>
    <lineage>
        <taxon>Bacteria</taxon>
        <taxon>Pseudomonadati</taxon>
        <taxon>Pseudomonadota</taxon>
        <taxon>Gammaproteobacteria</taxon>
        <taxon>Enterobacterales</taxon>
        <taxon>Yersiniaceae</taxon>
        <taxon>Ewingella</taxon>
    </lineage>
</organism>
<dbReference type="eggNOG" id="COG1983">
    <property type="taxonomic scope" value="Bacteria"/>
</dbReference>
<evidence type="ECO:0000313" key="9">
    <source>
        <dbReference type="Proteomes" id="UP000028640"/>
    </source>
</evidence>
<evidence type="ECO:0000256" key="4">
    <source>
        <dbReference type="ARBA" id="ARBA00022989"/>
    </source>
</evidence>
<dbReference type="Proteomes" id="UP000028640">
    <property type="component" value="Unassembled WGS sequence"/>
</dbReference>
<dbReference type="InterPro" id="IPR007168">
    <property type="entry name" value="Phageshock_PspC_N"/>
</dbReference>
<name>A0A085GAD2_EWIA3</name>
<evidence type="ECO:0000256" key="3">
    <source>
        <dbReference type="ARBA" id="ARBA00022692"/>
    </source>
</evidence>
<dbReference type="InterPro" id="IPR052027">
    <property type="entry name" value="PspC"/>
</dbReference>
<keyword evidence="9" id="KW-1185">Reference proteome</keyword>
<keyword evidence="3 6" id="KW-0812">Transmembrane</keyword>
<dbReference type="InterPro" id="IPR014320">
    <property type="entry name" value="Phageshock_PspC"/>
</dbReference>
<keyword evidence="5 6" id="KW-0472">Membrane</keyword>
<evidence type="ECO:0000256" key="1">
    <source>
        <dbReference type="ARBA" id="ARBA00004162"/>
    </source>
</evidence>
<dbReference type="RefSeq" id="WP_034791063.1">
    <property type="nucleotide sequence ID" value="NZ_JMPJ01000053.1"/>
</dbReference>
<gene>
    <name evidence="8" type="primary">pspC</name>
    <name evidence="8" type="ORF">GEAM_1997</name>
</gene>
<dbReference type="PANTHER" id="PTHR33885:SF3">
    <property type="entry name" value="PHAGE SHOCK PROTEIN C"/>
    <property type="match status" value="1"/>
</dbReference>
<keyword evidence="4 6" id="KW-1133">Transmembrane helix</keyword>
<dbReference type="EMBL" id="JMPJ01000053">
    <property type="protein sequence ID" value="KFC80677.1"/>
    <property type="molecule type" value="Genomic_DNA"/>
</dbReference>
<comment type="subcellular location">
    <subcellularLocation>
        <location evidence="1">Cell membrane</location>
        <topology evidence="1">Single-pass membrane protein</topology>
    </subcellularLocation>
</comment>
<dbReference type="GO" id="GO:0005886">
    <property type="term" value="C:plasma membrane"/>
    <property type="evidence" value="ECO:0007669"/>
    <property type="project" value="UniProtKB-SubCell"/>
</dbReference>
<comment type="caution">
    <text evidence="8">The sequence shown here is derived from an EMBL/GenBank/DDBJ whole genome shotgun (WGS) entry which is preliminary data.</text>
</comment>
<evidence type="ECO:0000313" key="8">
    <source>
        <dbReference type="EMBL" id="KFC80677.1"/>
    </source>
</evidence>
<dbReference type="STRING" id="910964.GEAM_1997"/>
<sequence length="119" mass="13664">MARSLAERKLYRVPEEGVFKGVLAGLAHYLGVPVMLLRVMAVLSIFFGLFMFTVVAYIVLCFVLEPAPAHEFDDENQPSPRNLLDEADRELKASEQRLRQVERYVTSETFGVRSRFRQL</sequence>
<dbReference type="NCBIfam" id="TIGR02978">
    <property type="entry name" value="phageshock_pspC"/>
    <property type="match status" value="1"/>
</dbReference>
<dbReference type="AlphaFoldDB" id="A0A085GAD2"/>